<keyword evidence="7" id="KW-0812">Transmembrane</keyword>
<dbReference type="SUPFAM" id="SSF101941">
    <property type="entry name" value="NAC domain"/>
    <property type="match status" value="3"/>
</dbReference>
<gene>
    <name evidence="9" type="ORF">HID58_084099</name>
</gene>
<evidence type="ECO:0000313" key="9">
    <source>
        <dbReference type="EMBL" id="KAH0855838.1"/>
    </source>
</evidence>
<feature type="domain" description="NAC" evidence="8">
    <location>
        <begin position="752"/>
        <end position="919"/>
    </location>
</feature>
<evidence type="ECO:0000256" key="3">
    <source>
        <dbReference type="ARBA" id="ARBA00023125"/>
    </source>
</evidence>
<evidence type="ECO:0000256" key="1">
    <source>
        <dbReference type="ARBA" id="ARBA00004123"/>
    </source>
</evidence>
<evidence type="ECO:0000259" key="8">
    <source>
        <dbReference type="PROSITE" id="PS51005"/>
    </source>
</evidence>
<keyword evidence="5" id="KW-0539">Nucleus</keyword>
<evidence type="ECO:0000256" key="4">
    <source>
        <dbReference type="ARBA" id="ARBA00023163"/>
    </source>
</evidence>
<feature type="domain" description="NAC" evidence="8">
    <location>
        <begin position="4"/>
        <end position="140"/>
    </location>
</feature>
<dbReference type="Pfam" id="PF02365">
    <property type="entry name" value="NAM"/>
    <property type="match status" value="3"/>
</dbReference>
<dbReference type="PANTHER" id="PTHR31989">
    <property type="entry name" value="NAC DOMAIN-CONTAINING PROTEIN 82-RELATED"/>
    <property type="match status" value="1"/>
</dbReference>
<organism evidence="9 10">
    <name type="scientific">Brassica napus</name>
    <name type="common">Rape</name>
    <dbReference type="NCBI Taxonomy" id="3708"/>
    <lineage>
        <taxon>Eukaryota</taxon>
        <taxon>Viridiplantae</taxon>
        <taxon>Streptophyta</taxon>
        <taxon>Embryophyta</taxon>
        <taxon>Tracheophyta</taxon>
        <taxon>Spermatophyta</taxon>
        <taxon>Magnoliopsida</taxon>
        <taxon>eudicotyledons</taxon>
        <taxon>Gunneridae</taxon>
        <taxon>Pentapetalae</taxon>
        <taxon>rosids</taxon>
        <taxon>malvids</taxon>
        <taxon>Brassicales</taxon>
        <taxon>Brassicaceae</taxon>
        <taxon>Brassiceae</taxon>
        <taxon>Brassica</taxon>
    </lineage>
</organism>
<comment type="subcellular location">
    <subcellularLocation>
        <location evidence="1">Nucleus</location>
    </subcellularLocation>
</comment>
<keyword evidence="7" id="KW-0472">Membrane</keyword>
<evidence type="ECO:0000256" key="2">
    <source>
        <dbReference type="ARBA" id="ARBA00023015"/>
    </source>
</evidence>
<protein>
    <recommendedName>
        <fullName evidence="8">NAC domain-containing protein</fullName>
    </recommendedName>
</protein>
<feature type="domain" description="NAC" evidence="8">
    <location>
        <begin position="322"/>
        <end position="472"/>
    </location>
</feature>
<keyword evidence="2" id="KW-0805">Transcription regulation</keyword>
<name>A0ABQ7XL56_BRANA</name>
<keyword evidence="7" id="KW-1133">Transmembrane helix</keyword>
<feature type="region of interest" description="Disordered" evidence="6">
    <location>
        <begin position="659"/>
        <end position="686"/>
    </location>
</feature>
<feature type="region of interest" description="Disordered" evidence="6">
    <location>
        <begin position="1127"/>
        <end position="1151"/>
    </location>
</feature>
<accession>A0ABQ7XL56</accession>
<keyword evidence="3" id="KW-0238">DNA-binding</keyword>
<feature type="compositionally biased region" description="Basic residues" evidence="6">
    <location>
        <begin position="659"/>
        <end position="668"/>
    </location>
</feature>
<feature type="region of interest" description="Disordered" evidence="6">
    <location>
        <begin position="1039"/>
        <end position="1115"/>
    </location>
</feature>
<evidence type="ECO:0000313" key="10">
    <source>
        <dbReference type="Proteomes" id="UP000824890"/>
    </source>
</evidence>
<evidence type="ECO:0000256" key="6">
    <source>
        <dbReference type="SAM" id="MobiDB-lite"/>
    </source>
</evidence>
<feature type="compositionally biased region" description="Polar residues" evidence="6">
    <location>
        <begin position="1065"/>
        <end position="1076"/>
    </location>
</feature>
<dbReference type="PROSITE" id="PS51005">
    <property type="entry name" value="NAC"/>
    <property type="match status" value="3"/>
</dbReference>
<evidence type="ECO:0000256" key="5">
    <source>
        <dbReference type="ARBA" id="ARBA00023242"/>
    </source>
</evidence>
<keyword evidence="4" id="KW-0804">Transcription</keyword>
<dbReference type="InterPro" id="IPR003441">
    <property type="entry name" value="NAC-dom"/>
</dbReference>
<feature type="transmembrane region" description="Helical" evidence="7">
    <location>
        <begin position="1172"/>
        <end position="1196"/>
    </location>
</feature>
<sequence length="1201" mass="136006">MKKKPVGFRFSPTGQELINHYLKNKVLDKPWLVDEAINEINICAHDPNVIEAGLKGSCMYHVSEKKKGTKRTTPSGFWKATGVDRKIRDKGVEIGIKKTLVYYEGKSTNGAWTPWVMHEYHITSLPPSQRNYVICQVMYKGADGDSLYGNNSNELSHSTMVSDLNTVREINTAPEVEQPTEEDFYMSWDDLANPLNEQDDPSLFNPDTFFNDDYCPYQQQPQAPCDDDYINKLLSFNGGNYADVLGDLDITMQEHRNDHRPTKALTGIIVDCSSDNDAKSISATVSIASFYVNRVRSAYSYILKWTRAGGANPRSCVKMERNLVGYRFSPTGEEVINYYLKSKILDRPWLVNEAINEINICAYDPEFLPSLSKLESKDLVWYFFTPREYHASEKKKGTKRTTPSGFWKATGKDRIIRDKRGHGVGIGIKKTLVYHHGKAANGVGTPWVMHEYHTTSLPLNQRNYVICQVMYKGAGGDSLYGNNSNALSHSTLVSDLNTDREINTAPQVEQPWQDLFFSVDDLANPLNEQDDTSLFNPDTLFNDNYCPYQQPQAPSDDDYIDELLSFNGGNYDDVLRDPNITMHRNDHRPKKALTGIIVDCSSDSDVESISATSYQETSSPDSFHSLSAQFHTSGDEIPSLRKDSCTDIKPPAETSINRKTRKAHLTRRTVKEGESKGVNASVDKKSSSSMVKTEKKGWFITEEAMDRRNRKNPPYIYLMNMIIGFILLVAVIDNIMSILLSICILCVKMEKNLVGYRFSPTGEELINYYLKNKNLDKPWLVDDAINEINICAHDPESLPCKFILSLSLSLNFIYVLIPLSKLKSNDLEWYFFSLREYYEPEKKGTKRTTPSGFWKVTGSDIEIKDKRGHGVVIGIKKTLVYHQGKSTNGVRTHWVTHVYHITSLSLNQSNYVICKVTYKGVDGDSLFGNNSKSNELRHSMVCVSNTARGINTTPEVEQPGDKGLYISMDDLPTPMNEQDDPSLFNSDTFLNDIYPHQQPQIHWDDEYFSKCLTFNGGNHADVLGDLDIIMDEHRNDHRPKKALTGFLPDYSSESDDAESISATSYQGVSSPDSAHNVSRHFHTSVDEIPSLRKDSGKDTQPHAETSINRKTRKSHFTRRIIPSKQEVKEVKSTATDASNDKKSSSPMVKREKKGWLITEDAMERKNRKNPQYIFVMNMIISFIILVAVIGNIICVLQRVKT</sequence>
<dbReference type="InterPro" id="IPR036093">
    <property type="entry name" value="NAC_dom_sf"/>
</dbReference>
<comment type="caution">
    <text evidence="9">The sequence shown here is derived from an EMBL/GenBank/DDBJ whole genome shotgun (WGS) entry which is preliminary data.</text>
</comment>
<feature type="transmembrane region" description="Helical" evidence="7">
    <location>
        <begin position="715"/>
        <end position="747"/>
    </location>
</feature>
<dbReference type="Proteomes" id="UP000824890">
    <property type="component" value="Unassembled WGS sequence"/>
</dbReference>
<evidence type="ECO:0000256" key="7">
    <source>
        <dbReference type="SAM" id="Phobius"/>
    </source>
</evidence>
<keyword evidence="10" id="KW-1185">Reference proteome</keyword>
<proteinExistence type="predicted"/>
<dbReference type="EMBL" id="JAGKQM010000019">
    <property type="protein sequence ID" value="KAH0855838.1"/>
    <property type="molecule type" value="Genomic_DNA"/>
</dbReference>
<dbReference type="Gene3D" id="2.170.150.80">
    <property type="entry name" value="NAC domain"/>
    <property type="match status" value="3"/>
</dbReference>
<feature type="compositionally biased region" description="Basic and acidic residues" evidence="6">
    <location>
        <begin position="1083"/>
        <end position="1101"/>
    </location>
</feature>
<reference evidence="9 10" key="1">
    <citation type="submission" date="2021-05" db="EMBL/GenBank/DDBJ databases">
        <title>Genome Assembly of Synthetic Allotetraploid Brassica napus Reveals Homoeologous Exchanges between Subgenomes.</title>
        <authorList>
            <person name="Davis J.T."/>
        </authorList>
    </citation>
    <scope>NUCLEOTIDE SEQUENCE [LARGE SCALE GENOMIC DNA]</scope>
    <source>
        <strain evidence="10">cv. Da-Ae</strain>
        <tissue evidence="9">Seedling</tissue>
    </source>
</reference>